<organism evidence="2 3">
    <name type="scientific">Liparis tanakae</name>
    <name type="common">Tanaka's snailfish</name>
    <dbReference type="NCBI Taxonomy" id="230148"/>
    <lineage>
        <taxon>Eukaryota</taxon>
        <taxon>Metazoa</taxon>
        <taxon>Chordata</taxon>
        <taxon>Craniata</taxon>
        <taxon>Vertebrata</taxon>
        <taxon>Euteleostomi</taxon>
        <taxon>Actinopterygii</taxon>
        <taxon>Neopterygii</taxon>
        <taxon>Teleostei</taxon>
        <taxon>Neoteleostei</taxon>
        <taxon>Acanthomorphata</taxon>
        <taxon>Eupercaria</taxon>
        <taxon>Perciformes</taxon>
        <taxon>Cottioidei</taxon>
        <taxon>Cottales</taxon>
        <taxon>Liparidae</taxon>
        <taxon>Liparis</taxon>
    </lineage>
</organism>
<accession>A0A4Z2IUG5</accession>
<feature type="compositionally biased region" description="Low complexity" evidence="1">
    <location>
        <begin position="21"/>
        <end position="33"/>
    </location>
</feature>
<feature type="region of interest" description="Disordered" evidence="1">
    <location>
        <begin position="1"/>
        <end position="36"/>
    </location>
</feature>
<evidence type="ECO:0000256" key="1">
    <source>
        <dbReference type="SAM" id="MobiDB-lite"/>
    </source>
</evidence>
<dbReference type="Proteomes" id="UP000314294">
    <property type="component" value="Unassembled WGS sequence"/>
</dbReference>
<sequence length="120" mass="13088">MENLEKSGNFKMALPSPANGATARATATPSSTSLFSVTSRRGYPIQSDALTVVVMWPLKVNNSHCSFKSSEGASLIFDACVESKLSYLLIVAPSLQESRYQRVEGPILNHYLQSNRCICT</sequence>
<reference evidence="2 3" key="1">
    <citation type="submission" date="2019-03" db="EMBL/GenBank/DDBJ databases">
        <title>First draft genome of Liparis tanakae, snailfish: a comprehensive survey of snailfish specific genes.</title>
        <authorList>
            <person name="Kim W."/>
            <person name="Song I."/>
            <person name="Jeong J.-H."/>
            <person name="Kim D."/>
            <person name="Kim S."/>
            <person name="Ryu S."/>
            <person name="Song J.Y."/>
            <person name="Lee S.K."/>
        </authorList>
    </citation>
    <scope>NUCLEOTIDE SEQUENCE [LARGE SCALE GENOMIC DNA]</scope>
    <source>
        <tissue evidence="2">Muscle</tissue>
    </source>
</reference>
<dbReference type="EMBL" id="SRLO01000045">
    <property type="protein sequence ID" value="TNN81630.1"/>
    <property type="molecule type" value="Genomic_DNA"/>
</dbReference>
<comment type="caution">
    <text evidence="2">The sequence shown here is derived from an EMBL/GenBank/DDBJ whole genome shotgun (WGS) entry which is preliminary data.</text>
</comment>
<keyword evidence="3" id="KW-1185">Reference proteome</keyword>
<name>A0A4Z2IUG5_9TELE</name>
<protein>
    <submittedName>
        <fullName evidence="2">Uncharacterized protein</fullName>
    </submittedName>
</protein>
<evidence type="ECO:0000313" key="2">
    <source>
        <dbReference type="EMBL" id="TNN81630.1"/>
    </source>
</evidence>
<gene>
    <name evidence="2" type="ORF">EYF80_008076</name>
</gene>
<dbReference type="AlphaFoldDB" id="A0A4Z2IUG5"/>
<evidence type="ECO:0000313" key="3">
    <source>
        <dbReference type="Proteomes" id="UP000314294"/>
    </source>
</evidence>
<proteinExistence type="predicted"/>